<evidence type="ECO:0008006" key="10">
    <source>
        <dbReference type="Google" id="ProtNLM"/>
    </source>
</evidence>
<proteinExistence type="inferred from homology"/>
<comment type="subcellular location">
    <subcellularLocation>
        <location evidence="1">Cytoplasm</location>
        <location evidence="1">Cytoskeleton</location>
    </subcellularLocation>
</comment>
<dbReference type="Pfam" id="PF19036">
    <property type="entry name" value="Fuz_longin_1"/>
    <property type="match status" value="1"/>
</dbReference>
<dbReference type="PANTHER" id="PTHR13559:SF1">
    <property type="entry name" value="PROTEIN FUZZY HOMOLOG"/>
    <property type="match status" value="1"/>
</dbReference>
<feature type="domain" description="FUZ/MON1/HPS1 first Longin" evidence="5">
    <location>
        <begin position="4"/>
        <end position="125"/>
    </location>
</feature>
<evidence type="ECO:0000256" key="4">
    <source>
        <dbReference type="ARBA" id="ARBA00023212"/>
    </source>
</evidence>
<reference evidence="8 9" key="1">
    <citation type="submission" date="2023-09" db="EMBL/GenBank/DDBJ databases">
        <title>Genomes of two closely related lineages of the louse Polyplax serrata with different host specificities.</title>
        <authorList>
            <person name="Martinu J."/>
            <person name="Tarabai H."/>
            <person name="Stefka J."/>
            <person name="Hypsa V."/>
        </authorList>
    </citation>
    <scope>NUCLEOTIDE SEQUENCE [LARGE SCALE GENOMIC DNA]</scope>
    <source>
        <strain evidence="8">98ZLc_SE</strain>
    </source>
</reference>
<keyword evidence="3" id="KW-0963">Cytoplasm</keyword>
<dbReference type="EMBL" id="JAWJWF010000045">
    <property type="protein sequence ID" value="KAK6626569.1"/>
    <property type="molecule type" value="Genomic_DNA"/>
</dbReference>
<organism evidence="8 9">
    <name type="scientific">Polyplax serrata</name>
    <name type="common">Common mouse louse</name>
    <dbReference type="NCBI Taxonomy" id="468196"/>
    <lineage>
        <taxon>Eukaryota</taxon>
        <taxon>Metazoa</taxon>
        <taxon>Ecdysozoa</taxon>
        <taxon>Arthropoda</taxon>
        <taxon>Hexapoda</taxon>
        <taxon>Insecta</taxon>
        <taxon>Pterygota</taxon>
        <taxon>Neoptera</taxon>
        <taxon>Paraneoptera</taxon>
        <taxon>Psocodea</taxon>
        <taxon>Troctomorpha</taxon>
        <taxon>Phthiraptera</taxon>
        <taxon>Anoplura</taxon>
        <taxon>Polyplacidae</taxon>
        <taxon>Polyplax</taxon>
    </lineage>
</organism>
<sequence>MASQVFCLTSNGGLPLLVRCKGGAEPLSFSHIASLNGVHMFANSQDVELEDTVSEGLVICWKEYHNSLILIGISSVVTSTVLREFLDSVFDAMVLSVGIDELVNLKNPERLKRELRIAYKVIDKLLESLETDDQVESKGRSINNKISCGSLNNLVETILCQENQALQNCLENYLDMVESQFGCMTIHGRIAVATPNWWALDSREKKLLNTFISTLNENTVSCDVPIFLPYRSSSVPFRLVTIHLLAGVEISMLCGPNPSISDIEKNSLQVWRPIVEILQLSEKTYPRNFPPAINIDSNILGFMLVNIPEGKFVMSRIQPKKEPTLLSGTHRINVLKTFYKKSARVFLMSDETDNQQDAESSFGLETYWCSEYHKCHALRQGCNLICVLYAAAVPSHTMRIITKQCLKLLINEKQFYW</sequence>
<dbReference type="InterPro" id="IPR026069">
    <property type="entry name" value="Fuzzy"/>
</dbReference>
<dbReference type="Pfam" id="PF19037">
    <property type="entry name" value="Fuz_longin_2"/>
    <property type="match status" value="1"/>
</dbReference>
<name>A0ABR1ARK7_POLSC</name>
<evidence type="ECO:0000256" key="2">
    <source>
        <dbReference type="ARBA" id="ARBA00008550"/>
    </source>
</evidence>
<feature type="domain" description="FUZ/MON1/HPS1 third Longin" evidence="7">
    <location>
        <begin position="298"/>
        <end position="412"/>
    </location>
</feature>
<protein>
    <recommendedName>
        <fullName evidence="10">Protein fuzzy homolog</fullName>
    </recommendedName>
</protein>
<comment type="similarity">
    <text evidence="2">Belongs to the fuzzy family.</text>
</comment>
<feature type="domain" description="FUZ/MON1/HPS1 second Longin" evidence="6">
    <location>
        <begin position="179"/>
        <end position="271"/>
    </location>
</feature>
<dbReference type="InterPro" id="IPR043970">
    <property type="entry name" value="FUZ/MON1/HPS1_longin_3"/>
</dbReference>
<evidence type="ECO:0000259" key="6">
    <source>
        <dbReference type="Pfam" id="PF19037"/>
    </source>
</evidence>
<comment type="caution">
    <text evidence="8">The sequence shown here is derived from an EMBL/GenBank/DDBJ whole genome shotgun (WGS) entry which is preliminary data.</text>
</comment>
<dbReference type="InterPro" id="IPR043971">
    <property type="entry name" value="FUZ/MON1/HPS1_longin_2"/>
</dbReference>
<evidence type="ECO:0000256" key="1">
    <source>
        <dbReference type="ARBA" id="ARBA00004245"/>
    </source>
</evidence>
<keyword evidence="9" id="KW-1185">Reference proteome</keyword>
<evidence type="ECO:0000259" key="5">
    <source>
        <dbReference type="Pfam" id="PF19036"/>
    </source>
</evidence>
<evidence type="ECO:0000313" key="9">
    <source>
        <dbReference type="Proteomes" id="UP001359485"/>
    </source>
</evidence>
<dbReference type="PANTHER" id="PTHR13559">
    <property type="entry name" value="INTRACELLULAR TRAFFIC PROTEIN-RELATED"/>
    <property type="match status" value="1"/>
</dbReference>
<accession>A0ABR1ARK7</accession>
<dbReference type="Pfam" id="PF19038">
    <property type="entry name" value="Fuz_longin_3"/>
    <property type="match status" value="1"/>
</dbReference>
<evidence type="ECO:0000313" key="8">
    <source>
        <dbReference type="EMBL" id="KAK6626569.1"/>
    </source>
</evidence>
<dbReference type="InterPro" id="IPR043972">
    <property type="entry name" value="FUZ/MON1/HPS1_longin_1"/>
</dbReference>
<evidence type="ECO:0000259" key="7">
    <source>
        <dbReference type="Pfam" id="PF19038"/>
    </source>
</evidence>
<keyword evidence="4" id="KW-0206">Cytoskeleton</keyword>
<evidence type="ECO:0000256" key="3">
    <source>
        <dbReference type="ARBA" id="ARBA00022490"/>
    </source>
</evidence>
<dbReference type="Proteomes" id="UP001359485">
    <property type="component" value="Unassembled WGS sequence"/>
</dbReference>
<gene>
    <name evidence="8" type="ORF">RUM44_009043</name>
</gene>